<dbReference type="Pfam" id="PF14009">
    <property type="entry name" value="PADRE"/>
    <property type="match status" value="1"/>
</dbReference>
<dbReference type="AlphaFoldDB" id="A0A426ZX24"/>
<gene>
    <name evidence="1" type="ORF">B296_00020563</name>
</gene>
<sequence>MGNGLSPCCLTGSKGRVRLVFWGGATEFLTEKQLAAELMFRFPDRVVCHADSFYIGRPVPVLSMDDELLPGHTYFLLPMDKFPCHDPLTAVSLASLSPDPHKTVSLSGDDQCRPFAYVKGCDGRVLIKVLPEFITKVISSAESGDTCGSGGGALCSTPELRKHYAQLVGQRDRPWSPKLETISESKKRSSAGRISPVSYLDEMPIDTNLMKFSSLYPSILSQKSPLVSVSKRNLQIQSSKNLGFIGMGMSAHDPLTVISDRGLARWIRPISNIDPIARELGLNGVGFLAHNLHTAIWDYEYDPRLTFPHCEAPDFAH</sequence>
<proteinExistence type="predicted"/>
<accession>A0A426ZX24</accession>
<comment type="caution">
    <text evidence="1">The sequence shown here is derived from an EMBL/GenBank/DDBJ whole genome shotgun (WGS) entry which is preliminary data.</text>
</comment>
<name>A0A426ZX24_ENSVE</name>
<dbReference type="Proteomes" id="UP000287651">
    <property type="component" value="Unassembled WGS sequence"/>
</dbReference>
<dbReference type="EMBL" id="AMZH03004674">
    <property type="protein sequence ID" value="RRT68500.1"/>
    <property type="molecule type" value="Genomic_DNA"/>
</dbReference>
<reference evidence="1 2" key="1">
    <citation type="journal article" date="2014" name="Agronomy (Basel)">
        <title>A Draft Genome Sequence for Ensete ventricosum, the Drought-Tolerant Tree Against Hunger.</title>
        <authorList>
            <person name="Harrison J."/>
            <person name="Moore K.A."/>
            <person name="Paszkiewicz K."/>
            <person name="Jones T."/>
            <person name="Grant M."/>
            <person name="Ambacheew D."/>
            <person name="Muzemil S."/>
            <person name="Studholme D.J."/>
        </authorList>
    </citation>
    <scope>NUCLEOTIDE SEQUENCE [LARGE SCALE GENOMIC DNA]</scope>
</reference>
<protein>
    <submittedName>
        <fullName evidence="1">Uncharacterized protein</fullName>
    </submittedName>
</protein>
<dbReference type="InterPro" id="IPR025322">
    <property type="entry name" value="PADRE_dom"/>
</dbReference>
<evidence type="ECO:0000313" key="2">
    <source>
        <dbReference type="Proteomes" id="UP000287651"/>
    </source>
</evidence>
<organism evidence="1 2">
    <name type="scientific">Ensete ventricosum</name>
    <name type="common">Abyssinian banana</name>
    <name type="synonym">Musa ensete</name>
    <dbReference type="NCBI Taxonomy" id="4639"/>
    <lineage>
        <taxon>Eukaryota</taxon>
        <taxon>Viridiplantae</taxon>
        <taxon>Streptophyta</taxon>
        <taxon>Embryophyta</taxon>
        <taxon>Tracheophyta</taxon>
        <taxon>Spermatophyta</taxon>
        <taxon>Magnoliopsida</taxon>
        <taxon>Liliopsida</taxon>
        <taxon>Zingiberales</taxon>
        <taxon>Musaceae</taxon>
        <taxon>Ensete</taxon>
    </lineage>
</organism>
<evidence type="ECO:0000313" key="1">
    <source>
        <dbReference type="EMBL" id="RRT68500.1"/>
    </source>
</evidence>
<dbReference type="PANTHER" id="PTHR33052">
    <property type="entry name" value="DUF4228 DOMAIN PROTEIN-RELATED"/>
    <property type="match status" value="1"/>
</dbReference>